<evidence type="ECO:0000313" key="3">
    <source>
        <dbReference type="Proteomes" id="UP000298652"/>
    </source>
</evidence>
<dbReference type="OMA" id="WTCEYLT"/>
<reference evidence="2" key="1">
    <citation type="submission" date="2019-03" db="EMBL/GenBank/DDBJ databases">
        <title>WGS assembly of Setaria viridis.</title>
        <authorList>
            <person name="Huang P."/>
            <person name="Jenkins J."/>
            <person name="Grimwood J."/>
            <person name="Barry K."/>
            <person name="Healey A."/>
            <person name="Mamidi S."/>
            <person name="Sreedasyam A."/>
            <person name="Shu S."/>
            <person name="Feldman M."/>
            <person name="Wu J."/>
            <person name="Yu Y."/>
            <person name="Chen C."/>
            <person name="Johnson J."/>
            <person name="Rokhsar D."/>
            <person name="Baxter I."/>
            <person name="Schmutz J."/>
            <person name="Brutnell T."/>
            <person name="Kellogg E."/>
        </authorList>
    </citation>
    <scope>NUCLEOTIDE SEQUENCE [LARGE SCALE GENOMIC DNA]</scope>
</reference>
<evidence type="ECO:0000313" key="2">
    <source>
        <dbReference type="EMBL" id="TKW02119.1"/>
    </source>
</evidence>
<dbReference type="EMBL" id="CM016559">
    <property type="protein sequence ID" value="TKW02119.1"/>
    <property type="molecule type" value="Genomic_DNA"/>
</dbReference>
<dbReference type="AlphaFoldDB" id="A0A4U6TNJ0"/>
<name>A0A4U6TNJ0_SETVI</name>
<keyword evidence="3" id="KW-1185">Reference proteome</keyword>
<feature type="region of interest" description="Disordered" evidence="1">
    <location>
        <begin position="122"/>
        <end position="148"/>
    </location>
</feature>
<gene>
    <name evidence="2" type="ORF">SEVIR_8G224400v2</name>
</gene>
<accession>A0A4U6TNJ0</accession>
<protein>
    <recommendedName>
        <fullName evidence="4">Serine-threonine/tyrosine-protein kinase catalytic domain-containing protein</fullName>
    </recommendedName>
</protein>
<proteinExistence type="predicted"/>
<sequence>MDLAMVERSIAKYGAASYKPQIWTCEYLTRRLDGDTEAWRGSALAAEVERVVAVVLWCAHPDPRARPSIRAAMAALQSNGPLPAALPAKMPVPTYTVPVASASSSGTMSSSLTLQTTMTTTTHTSCSSDTSSTSAGLKDSSSLLKHQY</sequence>
<feature type="compositionally biased region" description="Polar residues" evidence="1">
    <location>
        <begin position="139"/>
        <end position="148"/>
    </location>
</feature>
<feature type="compositionally biased region" description="Low complexity" evidence="1">
    <location>
        <begin position="122"/>
        <end position="134"/>
    </location>
</feature>
<evidence type="ECO:0000256" key="1">
    <source>
        <dbReference type="SAM" id="MobiDB-lite"/>
    </source>
</evidence>
<evidence type="ECO:0008006" key="4">
    <source>
        <dbReference type="Google" id="ProtNLM"/>
    </source>
</evidence>
<dbReference type="Proteomes" id="UP000298652">
    <property type="component" value="Chromosome 8"/>
</dbReference>
<organism evidence="2 3">
    <name type="scientific">Setaria viridis</name>
    <name type="common">Green bristlegrass</name>
    <name type="synonym">Setaria italica subsp. viridis</name>
    <dbReference type="NCBI Taxonomy" id="4556"/>
    <lineage>
        <taxon>Eukaryota</taxon>
        <taxon>Viridiplantae</taxon>
        <taxon>Streptophyta</taxon>
        <taxon>Embryophyta</taxon>
        <taxon>Tracheophyta</taxon>
        <taxon>Spermatophyta</taxon>
        <taxon>Magnoliopsida</taxon>
        <taxon>Liliopsida</taxon>
        <taxon>Poales</taxon>
        <taxon>Poaceae</taxon>
        <taxon>PACMAD clade</taxon>
        <taxon>Panicoideae</taxon>
        <taxon>Panicodae</taxon>
        <taxon>Paniceae</taxon>
        <taxon>Cenchrinae</taxon>
        <taxon>Setaria</taxon>
    </lineage>
</organism>
<dbReference type="Gramene" id="TKW02119">
    <property type="protein sequence ID" value="TKW02119"/>
    <property type="gene ID" value="SEVIR_8G224400v2"/>
</dbReference>